<comment type="caution">
    <text evidence="1">The sequence shown here is derived from an EMBL/GenBank/DDBJ whole genome shotgun (WGS) entry which is preliminary data.</text>
</comment>
<dbReference type="Proteomes" id="UP001638806">
    <property type="component" value="Unassembled WGS sequence"/>
</dbReference>
<proteinExistence type="predicted"/>
<dbReference type="EMBL" id="JBGNUJ010000010">
    <property type="protein sequence ID" value="KAL3954574.1"/>
    <property type="molecule type" value="Genomic_DNA"/>
</dbReference>
<evidence type="ECO:0000313" key="1">
    <source>
        <dbReference type="EMBL" id="KAL3954574.1"/>
    </source>
</evidence>
<evidence type="ECO:0000313" key="2">
    <source>
        <dbReference type="Proteomes" id="UP001638806"/>
    </source>
</evidence>
<keyword evidence="2" id="KW-1185">Reference proteome</keyword>
<sequence>MPPWQLPICAARFDVDDALLGRVYISWFLRYHVVTSQWTPDGGLCDGCQARCGGGGVAAKLVGTAAPQRAAETTQTAELGAGPGAMAFSNDVPRDLVARVRARSATLADARRAAKRHRRPGWIATPSLAGNESSIIRKAPPDRDRVPSRPSFNLRAPAHAAPRTKNDLPPNPDRVFASLPRASDALVDLHHSSACWFVAPAGPARLRFANPPVVFRLHLIRRAAAPRQREPRASLPPQTTHFLRQQISSSSSPIADVAGAR</sequence>
<reference evidence="1" key="1">
    <citation type="submission" date="2024-12" db="EMBL/GenBank/DDBJ databases">
        <title>Comparative genomics and development of molecular markers within Purpureocillium lilacinum and among Purpureocillium species.</title>
        <authorList>
            <person name="Yeh Z.-Y."/>
            <person name="Ni N.-T."/>
            <person name="Lo P.-H."/>
            <person name="Mushyakhwo K."/>
            <person name="Lin C.-F."/>
            <person name="Nai Y.-S."/>
        </authorList>
    </citation>
    <scope>NUCLEOTIDE SEQUENCE</scope>
    <source>
        <strain evidence="1">NCHU-NPUST-175</strain>
    </source>
</reference>
<accession>A0ACC4DE43</accession>
<gene>
    <name evidence="1" type="ORF">ACCO45_010137</name>
</gene>
<name>A0ACC4DE43_PURLI</name>
<protein>
    <submittedName>
        <fullName evidence="1">Uncharacterized protein</fullName>
    </submittedName>
</protein>
<organism evidence="1 2">
    <name type="scientific">Purpureocillium lilacinum</name>
    <name type="common">Paecilomyces lilacinus</name>
    <dbReference type="NCBI Taxonomy" id="33203"/>
    <lineage>
        <taxon>Eukaryota</taxon>
        <taxon>Fungi</taxon>
        <taxon>Dikarya</taxon>
        <taxon>Ascomycota</taxon>
        <taxon>Pezizomycotina</taxon>
        <taxon>Sordariomycetes</taxon>
        <taxon>Hypocreomycetidae</taxon>
        <taxon>Hypocreales</taxon>
        <taxon>Ophiocordycipitaceae</taxon>
        <taxon>Purpureocillium</taxon>
    </lineage>
</organism>